<protein>
    <recommendedName>
        <fullName evidence="3">Protein kinase domain-containing protein</fullName>
    </recommendedName>
</protein>
<sequence length="249" mass="28618">MSDTFLESIGKEDTIYCDEAGFDDNFKLNIDFAKMEFEETLNVSEASSIFHVNYCGEPRVLKVFHNNGDPGYACNRIQDLSRSHCEIRAYCRLKQSKICDSGTVPNFYGFMLAINPANCAPYFNAFQHDTDFPSAILIEYLPKPLEMNCVTYTAERMQKAVIGIQKVHSALVEHNDPYPKNILIVPSDQCDQERVIWVDFDIAIVYPNDTYIEKKGRSWIEFETEVVESFGQLLEKDQKQGLPPNTRFY</sequence>
<organism evidence="1 2">
    <name type="scientific">Ajellomyces capsulatus (strain H88)</name>
    <name type="common">Darling's disease fungus</name>
    <name type="synonym">Histoplasma capsulatum</name>
    <dbReference type="NCBI Taxonomy" id="544711"/>
    <lineage>
        <taxon>Eukaryota</taxon>
        <taxon>Fungi</taxon>
        <taxon>Dikarya</taxon>
        <taxon>Ascomycota</taxon>
        <taxon>Pezizomycotina</taxon>
        <taxon>Eurotiomycetes</taxon>
        <taxon>Eurotiomycetidae</taxon>
        <taxon>Onygenales</taxon>
        <taxon>Ajellomycetaceae</taxon>
        <taxon>Histoplasma</taxon>
    </lineage>
</organism>
<accession>A0A8A1LH91</accession>
<dbReference type="VEuPathDB" id="FungiDB:I7I53_07245"/>
<dbReference type="InterPro" id="IPR011009">
    <property type="entry name" value="Kinase-like_dom_sf"/>
</dbReference>
<name>A0A8A1LH91_AJEC8</name>
<reference evidence="1" key="1">
    <citation type="submission" date="2021-01" db="EMBL/GenBank/DDBJ databases">
        <title>Chromosome-level genome assembly of a human fungal pathogen reveals clustering of transcriptionally co-regulated genes.</title>
        <authorList>
            <person name="Voorhies M."/>
            <person name="Cohen S."/>
            <person name="Shea T.P."/>
            <person name="Petrus S."/>
            <person name="Munoz J.F."/>
            <person name="Poplawski S."/>
            <person name="Goldman W.E."/>
            <person name="Michael T."/>
            <person name="Cuomo C.A."/>
            <person name="Sil A."/>
            <person name="Beyhan S."/>
        </authorList>
    </citation>
    <scope>NUCLEOTIDE SEQUENCE</scope>
    <source>
        <strain evidence="1">H88</strain>
    </source>
</reference>
<proteinExistence type="predicted"/>
<dbReference type="EMBL" id="CP069103">
    <property type="protein sequence ID" value="QSS51814.1"/>
    <property type="molecule type" value="Genomic_DNA"/>
</dbReference>
<evidence type="ECO:0000313" key="2">
    <source>
        <dbReference type="Proteomes" id="UP000663419"/>
    </source>
</evidence>
<dbReference type="AlphaFoldDB" id="A0A8A1LH91"/>
<dbReference type="Proteomes" id="UP000663419">
    <property type="component" value="Chromosome 2"/>
</dbReference>
<evidence type="ECO:0000313" key="1">
    <source>
        <dbReference type="EMBL" id="QSS51814.1"/>
    </source>
</evidence>
<gene>
    <name evidence="1" type="ORF">I7I53_07245</name>
</gene>
<dbReference type="SUPFAM" id="SSF56112">
    <property type="entry name" value="Protein kinase-like (PK-like)"/>
    <property type="match status" value="1"/>
</dbReference>
<evidence type="ECO:0008006" key="3">
    <source>
        <dbReference type="Google" id="ProtNLM"/>
    </source>
</evidence>